<keyword evidence="9" id="KW-1185">Reference proteome</keyword>
<dbReference type="GO" id="GO:0005230">
    <property type="term" value="F:extracellular ligand-gated monoatomic ion channel activity"/>
    <property type="evidence" value="ECO:0007669"/>
    <property type="project" value="InterPro"/>
</dbReference>
<dbReference type="SUPFAM" id="SSF63712">
    <property type="entry name" value="Nicotinic receptor ligand binding domain-like"/>
    <property type="match status" value="1"/>
</dbReference>
<keyword evidence="5" id="KW-0813">Transport</keyword>
<dbReference type="PANTHER" id="PTHR18945">
    <property type="entry name" value="NEUROTRANSMITTER GATED ION CHANNEL"/>
    <property type="match status" value="1"/>
</dbReference>
<dbReference type="AlphaFoldDB" id="A0A8S1EK04"/>
<dbReference type="CDD" id="cd19051">
    <property type="entry name" value="LGIC_TM_cation"/>
    <property type="match status" value="1"/>
</dbReference>
<proteinExistence type="inferred from homology"/>
<feature type="transmembrane region" description="Helical" evidence="5">
    <location>
        <begin position="292"/>
        <end position="317"/>
    </location>
</feature>
<sequence>MSATRWLLIFCALATAIQGEYYQGASSRLTNYLLEKHEKSSPPDGIIQVSHNIELVHIVALNELQQNMQVLVYVIEEWDDVSLSWKPHEFAGLTSTWLPENAVWVPDVIVFNTLEHKKLLDAVRAPIRVSSSGRVTYTYPAIYTVLCPIGIAKFPFDTQTCKIRFASWAYGEDKMVLNATHRPLLNNYAPNEEWALEEVDVVRKEYEHEETVVSEIIYSIRVARKPFYYLISLVVPSYIICVLSIAGLFARFSTKHERQERFTLGVTAILSMAVLSLVVTEKVPHSSESVPLMIIYMHFIIVMVTIATILTSTVMRVHAKGFRDTLRPPPNWMRRLLMVAEEKATFAKHHGVVVVDIHTVAEQWGEISRRMDYLLAVMFIIIISVPTFYLFYMWNTYDHEASEKSLLSMEMKRLMHY</sequence>
<dbReference type="GO" id="GO:0016020">
    <property type="term" value="C:membrane"/>
    <property type="evidence" value="ECO:0007669"/>
    <property type="project" value="UniProtKB-SubCell"/>
</dbReference>
<keyword evidence="4 5" id="KW-0472">Membrane</keyword>
<keyword evidence="5" id="KW-0407">Ion channel</keyword>
<feature type="transmembrane region" description="Helical" evidence="5">
    <location>
        <begin position="227"/>
        <end position="250"/>
    </location>
</feature>
<dbReference type="CDD" id="cd18989">
    <property type="entry name" value="LGIC_ECD_cation"/>
    <property type="match status" value="1"/>
</dbReference>
<dbReference type="InterPro" id="IPR038050">
    <property type="entry name" value="Neuro_actylchol_rec"/>
</dbReference>
<protein>
    <recommendedName>
        <fullName evidence="10">Neurotransmitter-gated ion-channel ligand-binding domain-containing protein</fullName>
    </recommendedName>
</protein>
<dbReference type="OrthoDB" id="410315at2759"/>
<evidence type="ECO:0000259" key="6">
    <source>
        <dbReference type="Pfam" id="PF02931"/>
    </source>
</evidence>
<keyword evidence="2 5" id="KW-0812">Transmembrane</keyword>
<dbReference type="InterPro" id="IPR036719">
    <property type="entry name" value="Neuro-gated_channel_TM_sf"/>
</dbReference>
<evidence type="ECO:0000256" key="4">
    <source>
        <dbReference type="ARBA" id="ARBA00023136"/>
    </source>
</evidence>
<dbReference type="Gene3D" id="2.70.170.10">
    <property type="entry name" value="Neurotransmitter-gated ion-channel ligand-binding domain"/>
    <property type="match status" value="1"/>
</dbReference>
<keyword evidence="3 5" id="KW-1133">Transmembrane helix</keyword>
<keyword evidence="5" id="KW-0732">Signal</keyword>
<feature type="domain" description="Neurotransmitter-gated ion-channel ligand-binding" evidence="6">
    <location>
        <begin position="27"/>
        <end position="226"/>
    </location>
</feature>
<dbReference type="FunFam" id="2.70.170.10:FF:000028">
    <property type="entry name" value="AcetylCholine Receptor"/>
    <property type="match status" value="1"/>
</dbReference>
<name>A0A8S1EK04_9PELO</name>
<dbReference type="InterPro" id="IPR006201">
    <property type="entry name" value="Neur_channel"/>
</dbReference>
<comment type="subcellular location">
    <subcellularLocation>
        <location evidence="1">Membrane</location>
        <topology evidence="1">Multi-pass membrane protein</topology>
    </subcellularLocation>
</comment>
<evidence type="ECO:0000256" key="2">
    <source>
        <dbReference type="ARBA" id="ARBA00022692"/>
    </source>
</evidence>
<dbReference type="InterPro" id="IPR018000">
    <property type="entry name" value="Neurotransmitter_ion_chnl_CS"/>
</dbReference>
<dbReference type="Gene3D" id="1.20.58.390">
    <property type="entry name" value="Neurotransmitter-gated ion-channel transmembrane domain"/>
    <property type="match status" value="1"/>
</dbReference>
<organism evidence="8 9">
    <name type="scientific">Caenorhabditis bovis</name>
    <dbReference type="NCBI Taxonomy" id="2654633"/>
    <lineage>
        <taxon>Eukaryota</taxon>
        <taxon>Metazoa</taxon>
        <taxon>Ecdysozoa</taxon>
        <taxon>Nematoda</taxon>
        <taxon>Chromadorea</taxon>
        <taxon>Rhabditida</taxon>
        <taxon>Rhabditina</taxon>
        <taxon>Rhabditomorpha</taxon>
        <taxon>Rhabditoidea</taxon>
        <taxon>Rhabditidae</taxon>
        <taxon>Peloderinae</taxon>
        <taxon>Caenorhabditis</taxon>
    </lineage>
</organism>
<accession>A0A8S1EK04</accession>
<evidence type="ECO:0000313" key="9">
    <source>
        <dbReference type="Proteomes" id="UP000494206"/>
    </source>
</evidence>
<evidence type="ECO:0000313" key="8">
    <source>
        <dbReference type="EMBL" id="CAB3400274.1"/>
    </source>
</evidence>
<comment type="caution">
    <text evidence="8">The sequence shown here is derived from an EMBL/GenBank/DDBJ whole genome shotgun (WGS) entry which is preliminary data.</text>
</comment>
<reference evidence="8 9" key="1">
    <citation type="submission" date="2020-04" db="EMBL/GenBank/DDBJ databases">
        <authorList>
            <person name="Laetsch R D."/>
            <person name="Stevens L."/>
            <person name="Kumar S."/>
            <person name="Blaxter L. M."/>
        </authorList>
    </citation>
    <scope>NUCLEOTIDE SEQUENCE [LARGE SCALE GENOMIC DNA]</scope>
</reference>
<dbReference type="Pfam" id="PF02931">
    <property type="entry name" value="Neur_chan_LBD"/>
    <property type="match status" value="1"/>
</dbReference>
<dbReference type="InterPro" id="IPR036734">
    <property type="entry name" value="Neur_chan_lig-bd_sf"/>
</dbReference>
<dbReference type="Pfam" id="PF02932">
    <property type="entry name" value="Neur_chan_memb"/>
    <property type="match status" value="1"/>
</dbReference>
<feature type="signal peptide" evidence="5">
    <location>
        <begin position="1"/>
        <end position="19"/>
    </location>
</feature>
<evidence type="ECO:0008006" key="10">
    <source>
        <dbReference type="Google" id="ProtNLM"/>
    </source>
</evidence>
<dbReference type="SUPFAM" id="SSF90112">
    <property type="entry name" value="Neurotransmitter-gated ion-channel transmembrane pore"/>
    <property type="match status" value="1"/>
</dbReference>
<evidence type="ECO:0000259" key="7">
    <source>
        <dbReference type="Pfam" id="PF02932"/>
    </source>
</evidence>
<dbReference type="PROSITE" id="PS00236">
    <property type="entry name" value="NEUROTR_ION_CHANNEL"/>
    <property type="match status" value="1"/>
</dbReference>
<gene>
    <name evidence="8" type="ORF">CBOVIS_LOCUS3244</name>
</gene>
<keyword evidence="5" id="KW-0406">Ion transport</keyword>
<comment type="similarity">
    <text evidence="5">Belongs to the ligand-gated ion channel (TC 1.A.9) family.</text>
</comment>
<feature type="domain" description="Neurotransmitter-gated ion-channel transmembrane" evidence="7">
    <location>
        <begin position="255"/>
        <end position="343"/>
    </location>
</feature>
<feature type="transmembrane region" description="Helical" evidence="5">
    <location>
        <begin position="373"/>
        <end position="394"/>
    </location>
</feature>
<evidence type="ECO:0000256" key="3">
    <source>
        <dbReference type="ARBA" id="ARBA00022989"/>
    </source>
</evidence>
<dbReference type="FunFam" id="1.20.58.390:FF:000081">
    <property type="entry name" value="Proton-gated ion channel subunit pbo-5"/>
    <property type="match status" value="1"/>
</dbReference>
<feature type="transmembrane region" description="Helical" evidence="5">
    <location>
        <begin position="262"/>
        <end position="280"/>
    </location>
</feature>
<evidence type="ECO:0000256" key="5">
    <source>
        <dbReference type="RuleBase" id="RU000687"/>
    </source>
</evidence>
<dbReference type="InterPro" id="IPR006202">
    <property type="entry name" value="Neur_chan_lig-bd"/>
</dbReference>
<dbReference type="GO" id="GO:0004888">
    <property type="term" value="F:transmembrane signaling receptor activity"/>
    <property type="evidence" value="ECO:0007669"/>
    <property type="project" value="InterPro"/>
</dbReference>
<evidence type="ECO:0000256" key="1">
    <source>
        <dbReference type="ARBA" id="ARBA00004141"/>
    </source>
</evidence>
<dbReference type="EMBL" id="CADEPM010000002">
    <property type="protein sequence ID" value="CAB3400274.1"/>
    <property type="molecule type" value="Genomic_DNA"/>
</dbReference>
<feature type="chain" id="PRO_5035959769" description="Neurotransmitter-gated ion-channel ligand-binding domain-containing protein" evidence="5">
    <location>
        <begin position="20"/>
        <end position="417"/>
    </location>
</feature>
<dbReference type="PRINTS" id="PR00252">
    <property type="entry name" value="NRIONCHANNEL"/>
</dbReference>
<dbReference type="Proteomes" id="UP000494206">
    <property type="component" value="Unassembled WGS sequence"/>
</dbReference>
<dbReference type="InterPro" id="IPR006029">
    <property type="entry name" value="Neurotrans-gated_channel_TM"/>
</dbReference>